<proteinExistence type="predicted"/>
<feature type="compositionally biased region" description="Low complexity" evidence="1">
    <location>
        <begin position="82"/>
        <end position="93"/>
    </location>
</feature>
<keyword evidence="3" id="KW-1185">Reference proteome</keyword>
<organism evidence="2 3">
    <name type="scientific">Brenthis ino</name>
    <name type="common">lesser marbled fritillary</name>
    <dbReference type="NCBI Taxonomy" id="405034"/>
    <lineage>
        <taxon>Eukaryota</taxon>
        <taxon>Metazoa</taxon>
        <taxon>Ecdysozoa</taxon>
        <taxon>Arthropoda</taxon>
        <taxon>Hexapoda</taxon>
        <taxon>Insecta</taxon>
        <taxon>Pterygota</taxon>
        <taxon>Neoptera</taxon>
        <taxon>Endopterygota</taxon>
        <taxon>Lepidoptera</taxon>
        <taxon>Glossata</taxon>
        <taxon>Ditrysia</taxon>
        <taxon>Papilionoidea</taxon>
        <taxon>Nymphalidae</taxon>
        <taxon>Heliconiinae</taxon>
        <taxon>Argynnini</taxon>
        <taxon>Brenthis</taxon>
    </lineage>
</organism>
<dbReference type="Proteomes" id="UP000838878">
    <property type="component" value="Chromosome 1"/>
</dbReference>
<evidence type="ECO:0000256" key="1">
    <source>
        <dbReference type="SAM" id="MobiDB-lite"/>
    </source>
</evidence>
<dbReference type="EMBL" id="OV170221">
    <property type="protein sequence ID" value="CAH0714746.1"/>
    <property type="molecule type" value="Genomic_DNA"/>
</dbReference>
<feature type="region of interest" description="Disordered" evidence="1">
    <location>
        <begin position="80"/>
        <end position="103"/>
    </location>
</feature>
<feature type="non-terminal residue" evidence="2">
    <location>
        <position position="123"/>
    </location>
</feature>
<sequence>MHTCFIALAPHAITILQSGLRVRRCAVSCQDPIKYENRIKNDNNQNEIVSGAGAAFPRLSCGQFLRATITWHLYACGRRARNPAPRTPRTSATPHPPPPSEPCTTFLPHSCAGPWEPSCLDAG</sequence>
<name>A0A8J9Y4S1_9NEOP</name>
<reference evidence="2" key="1">
    <citation type="submission" date="2021-12" db="EMBL/GenBank/DDBJ databases">
        <authorList>
            <person name="Martin H S."/>
        </authorList>
    </citation>
    <scope>NUCLEOTIDE SEQUENCE</scope>
</reference>
<evidence type="ECO:0000313" key="2">
    <source>
        <dbReference type="EMBL" id="CAH0714746.1"/>
    </source>
</evidence>
<accession>A0A8J9Y4S1</accession>
<protein>
    <submittedName>
        <fullName evidence="2">Uncharacterized protein</fullName>
    </submittedName>
</protein>
<dbReference type="AlphaFoldDB" id="A0A8J9Y4S1"/>
<gene>
    <name evidence="2" type="ORF">BINO364_LOCUS1764</name>
</gene>
<evidence type="ECO:0000313" key="3">
    <source>
        <dbReference type="Proteomes" id="UP000838878"/>
    </source>
</evidence>